<sequence>MSEQARTSQGKVEGRLAGKVAMLTGVAGGQGREAALLFARAGAAVFGCDINEDGLRQTRALAEAEGLTLDLDVADATNPEQMKRWADAVVQKQGGIDILYNNGGSARFAPFAETSIEMWHDNLRVELDVIFVPTQAVWPHMIKRGGGSIINIGSISGMGGAEPIEGVGALAHGTAKSGVIAMSRQLAVEGAPHWIRVNAISPGIIATPATQPLLREKPRLKAFFEDSSALARLGSPADVVYTGLFLASDEAAYITGANIPVDGGATARLSLTFRG</sequence>
<reference evidence="3 4" key="1">
    <citation type="journal article" date="2013" name="Genome Announc.">
        <title>Draft Genome Sequence of Sphingobium quisquiliarum Strain P25T, a Novel Hexachlorocyclohexane (HCH)-Degrading Bacterium Isolated from an HCH Dumpsite.</title>
        <authorList>
            <person name="Kumar Singh A."/>
            <person name="Sangwan N."/>
            <person name="Sharma A."/>
            <person name="Gupta V."/>
            <person name="Khurana J.P."/>
            <person name="Lal R."/>
        </authorList>
    </citation>
    <scope>NUCLEOTIDE SEQUENCE [LARGE SCALE GENOMIC DNA]</scope>
    <source>
        <strain evidence="3 4">P25</strain>
    </source>
</reference>
<dbReference type="FunFam" id="3.40.50.720:FF:000084">
    <property type="entry name" value="Short-chain dehydrogenase reductase"/>
    <property type="match status" value="1"/>
</dbReference>
<comment type="caution">
    <text evidence="3">The sequence shown here is derived from an EMBL/GenBank/DDBJ whole genome shotgun (WGS) entry which is preliminary data.</text>
</comment>
<dbReference type="RefSeq" id="WP_021239033.1">
    <property type="nucleotide sequence ID" value="NZ_ATHO01000131.1"/>
</dbReference>
<evidence type="ECO:0008006" key="5">
    <source>
        <dbReference type="Google" id="ProtNLM"/>
    </source>
</evidence>
<dbReference type="EMBL" id="ATHO01000131">
    <property type="protein sequence ID" value="EQB03823.1"/>
    <property type="molecule type" value="Genomic_DNA"/>
</dbReference>
<evidence type="ECO:0000256" key="2">
    <source>
        <dbReference type="ARBA" id="ARBA00051383"/>
    </source>
</evidence>
<accession>T0GV78</accession>
<comment type="catalytic activity">
    <reaction evidence="2">
        <text>2,5-dichlorocyclohexa-2,5-dien-1,4-diol + NAD(+) = 2,5-dichlorohydroquinone + NADH + H(+)</text>
        <dbReference type="Rhea" id="RHEA:15741"/>
        <dbReference type="ChEBI" id="CHEBI:15378"/>
        <dbReference type="ChEBI" id="CHEBI:27545"/>
        <dbReference type="ChEBI" id="CHEBI:28975"/>
        <dbReference type="ChEBI" id="CHEBI:57540"/>
        <dbReference type="ChEBI" id="CHEBI:57945"/>
    </reaction>
</comment>
<dbReference type="Gene3D" id="3.40.50.720">
    <property type="entry name" value="NAD(P)-binding Rossmann-like Domain"/>
    <property type="match status" value="1"/>
</dbReference>
<dbReference type="PRINTS" id="PR00080">
    <property type="entry name" value="SDRFAMILY"/>
</dbReference>
<dbReference type="SUPFAM" id="SSF51735">
    <property type="entry name" value="NAD(P)-binding Rossmann-fold domains"/>
    <property type="match status" value="1"/>
</dbReference>
<evidence type="ECO:0000256" key="1">
    <source>
        <dbReference type="ARBA" id="ARBA00006484"/>
    </source>
</evidence>
<proteinExistence type="inferred from homology"/>
<evidence type="ECO:0000313" key="3">
    <source>
        <dbReference type="EMBL" id="EQB03823.1"/>
    </source>
</evidence>
<dbReference type="PATRIC" id="fig|1329909.3.peg.2807"/>
<dbReference type="InterPro" id="IPR002347">
    <property type="entry name" value="SDR_fam"/>
</dbReference>
<keyword evidence="4" id="KW-1185">Reference proteome</keyword>
<dbReference type="Proteomes" id="UP000015525">
    <property type="component" value="Unassembled WGS sequence"/>
</dbReference>
<gene>
    <name evidence="3" type="ORF">L288_14585</name>
</gene>
<dbReference type="PRINTS" id="PR00081">
    <property type="entry name" value="GDHRDH"/>
</dbReference>
<dbReference type="AlphaFoldDB" id="T0GV78"/>
<dbReference type="GO" id="GO:0016616">
    <property type="term" value="F:oxidoreductase activity, acting on the CH-OH group of donors, NAD or NADP as acceptor"/>
    <property type="evidence" value="ECO:0007669"/>
    <property type="project" value="TreeGrafter"/>
</dbReference>
<protein>
    <recommendedName>
        <fullName evidence="5">Oxidoreductase</fullName>
    </recommendedName>
</protein>
<name>T0GV78_9SPHN</name>
<dbReference type="CDD" id="cd05233">
    <property type="entry name" value="SDR_c"/>
    <property type="match status" value="1"/>
</dbReference>
<dbReference type="PANTHER" id="PTHR42760">
    <property type="entry name" value="SHORT-CHAIN DEHYDROGENASES/REDUCTASES FAMILY MEMBER"/>
    <property type="match status" value="1"/>
</dbReference>
<comment type="similarity">
    <text evidence="1">Belongs to the short-chain dehydrogenases/reductases (SDR) family.</text>
</comment>
<dbReference type="InterPro" id="IPR036291">
    <property type="entry name" value="NAD(P)-bd_dom_sf"/>
</dbReference>
<organism evidence="3 4">
    <name type="scientific">Sphingobium quisquiliarum P25</name>
    <dbReference type="NCBI Taxonomy" id="1329909"/>
    <lineage>
        <taxon>Bacteria</taxon>
        <taxon>Pseudomonadati</taxon>
        <taxon>Pseudomonadota</taxon>
        <taxon>Alphaproteobacteria</taxon>
        <taxon>Sphingomonadales</taxon>
        <taxon>Sphingomonadaceae</taxon>
        <taxon>Sphingobium</taxon>
    </lineage>
</organism>
<dbReference type="Pfam" id="PF13561">
    <property type="entry name" value="adh_short_C2"/>
    <property type="match status" value="1"/>
</dbReference>
<evidence type="ECO:0000313" key="4">
    <source>
        <dbReference type="Proteomes" id="UP000015525"/>
    </source>
</evidence>